<dbReference type="Proteomes" id="UP000824109">
    <property type="component" value="Unassembled WGS sequence"/>
</dbReference>
<name>A0A9D1MDE4_9FIRM</name>
<reference evidence="1" key="2">
    <citation type="journal article" date="2021" name="PeerJ">
        <title>Extensive microbial diversity within the chicken gut microbiome revealed by metagenomics and culture.</title>
        <authorList>
            <person name="Gilroy R."/>
            <person name="Ravi A."/>
            <person name="Getino M."/>
            <person name="Pursley I."/>
            <person name="Horton D.L."/>
            <person name="Alikhan N.F."/>
            <person name="Baker D."/>
            <person name="Gharbi K."/>
            <person name="Hall N."/>
            <person name="Watson M."/>
            <person name="Adriaenssens E.M."/>
            <person name="Foster-Nyarko E."/>
            <person name="Jarju S."/>
            <person name="Secka A."/>
            <person name="Antonio M."/>
            <person name="Oren A."/>
            <person name="Chaudhuri R.R."/>
            <person name="La Ragione R."/>
            <person name="Hildebrand F."/>
            <person name="Pallen M.J."/>
        </authorList>
    </citation>
    <scope>NUCLEOTIDE SEQUENCE</scope>
    <source>
        <strain evidence="1">USAMLcec3-3695</strain>
    </source>
</reference>
<reference evidence="1" key="1">
    <citation type="submission" date="2020-10" db="EMBL/GenBank/DDBJ databases">
        <authorList>
            <person name="Gilroy R."/>
        </authorList>
    </citation>
    <scope>NUCLEOTIDE SEQUENCE</scope>
    <source>
        <strain evidence="1">USAMLcec3-3695</strain>
    </source>
</reference>
<protein>
    <submittedName>
        <fullName evidence="1">Uncharacterized protein</fullName>
    </submittedName>
</protein>
<dbReference type="EMBL" id="DVNB01000122">
    <property type="protein sequence ID" value="HIU58438.1"/>
    <property type="molecule type" value="Genomic_DNA"/>
</dbReference>
<proteinExistence type="predicted"/>
<evidence type="ECO:0000313" key="1">
    <source>
        <dbReference type="EMBL" id="HIU58438.1"/>
    </source>
</evidence>
<sequence length="127" mass="14726">MREEHVLDYWVVKYPFQLLIIGNDNTVYDVTIFTYNTVNSLILTYHRILSGLIPNGISDDTIHIAVVKDKQADTLKLFIPDNDNYDYKWSIDIITDKLGHGDNGIDCWLTMESARSEKLKKKLLYIS</sequence>
<comment type="caution">
    <text evidence="1">The sequence shown here is derived from an EMBL/GenBank/DDBJ whole genome shotgun (WGS) entry which is preliminary data.</text>
</comment>
<gene>
    <name evidence="1" type="ORF">IAA61_11590</name>
</gene>
<evidence type="ECO:0000313" key="2">
    <source>
        <dbReference type="Proteomes" id="UP000824109"/>
    </source>
</evidence>
<dbReference type="AlphaFoldDB" id="A0A9D1MDE4"/>
<accession>A0A9D1MDE4</accession>
<organism evidence="1 2">
    <name type="scientific">Candidatus Ornithomonoglobus merdipullorum</name>
    <dbReference type="NCBI Taxonomy" id="2840895"/>
    <lineage>
        <taxon>Bacteria</taxon>
        <taxon>Bacillati</taxon>
        <taxon>Bacillota</taxon>
        <taxon>Clostridia</taxon>
        <taxon>Candidatus Ornithomonoglobus</taxon>
    </lineage>
</organism>